<accession>A0A8K0CJB4</accession>
<dbReference type="Proteomes" id="UP000801492">
    <property type="component" value="Unassembled WGS sequence"/>
</dbReference>
<feature type="region of interest" description="Disordered" evidence="1">
    <location>
        <begin position="1"/>
        <end position="26"/>
    </location>
</feature>
<dbReference type="AlphaFoldDB" id="A0A8K0CJB4"/>
<evidence type="ECO:0000313" key="2">
    <source>
        <dbReference type="EMBL" id="KAF2888429.1"/>
    </source>
</evidence>
<keyword evidence="3" id="KW-1185">Reference proteome</keyword>
<dbReference type="OrthoDB" id="6769877at2759"/>
<comment type="caution">
    <text evidence="2">The sequence shown here is derived from an EMBL/GenBank/DDBJ whole genome shotgun (WGS) entry which is preliminary data.</text>
</comment>
<protein>
    <submittedName>
        <fullName evidence="2">Uncharacterized protein</fullName>
    </submittedName>
</protein>
<sequence>MIDDENEKVPVPLRPDKLDDVSDNEMVSQACANELDDESDDYDSGSDKSKLFEQSELNDLVRDFNLSKDSAGLLGSKLKEKRLLAFRTFRNRKKTFPNISPKKMH</sequence>
<proteinExistence type="predicted"/>
<organism evidence="2 3">
    <name type="scientific">Ignelater luminosus</name>
    <name type="common">Cucubano</name>
    <name type="synonym">Pyrophorus luminosus</name>
    <dbReference type="NCBI Taxonomy" id="2038154"/>
    <lineage>
        <taxon>Eukaryota</taxon>
        <taxon>Metazoa</taxon>
        <taxon>Ecdysozoa</taxon>
        <taxon>Arthropoda</taxon>
        <taxon>Hexapoda</taxon>
        <taxon>Insecta</taxon>
        <taxon>Pterygota</taxon>
        <taxon>Neoptera</taxon>
        <taxon>Endopterygota</taxon>
        <taxon>Coleoptera</taxon>
        <taxon>Polyphaga</taxon>
        <taxon>Elateriformia</taxon>
        <taxon>Elateroidea</taxon>
        <taxon>Elateridae</taxon>
        <taxon>Agrypninae</taxon>
        <taxon>Pyrophorini</taxon>
        <taxon>Ignelater</taxon>
    </lineage>
</organism>
<reference evidence="2" key="1">
    <citation type="submission" date="2019-08" db="EMBL/GenBank/DDBJ databases">
        <title>The genome of the North American firefly Photinus pyralis.</title>
        <authorList>
            <consortium name="Photinus pyralis genome working group"/>
            <person name="Fallon T.R."/>
            <person name="Sander Lower S.E."/>
            <person name="Weng J.-K."/>
        </authorList>
    </citation>
    <scope>NUCLEOTIDE SEQUENCE</scope>
    <source>
        <strain evidence="2">TRF0915ILg1</strain>
        <tissue evidence="2">Whole body</tissue>
    </source>
</reference>
<evidence type="ECO:0000313" key="3">
    <source>
        <dbReference type="Proteomes" id="UP000801492"/>
    </source>
</evidence>
<evidence type="ECO:0000256" key="1">
    <source>
        <dbReference type="SAM" id="MobiDB-lite"/>
    </source>
</evidence>
<gene>
    <name evidence="2" type="ORF">ILUMI_17744</name>
</gene>
<name>A0A8K0CJB4_IGNLU</name>
<dbReference type="EMBL" id="VTPC01077324">
    <property type="protein sequence ID" value="KAF2888429.1"/>
    <property type="molecule type" value="Genomic_DNA"/>
</dbReference>